<evidence type="ECO:0000313" key="3">
    <source>
        <dbReference type="Proteomes" id="UP000199054"/>
    </source>
</evidence>
<sequence>MIGKQLSPWTMAWFATALTALLVALGLAALGAVGPGDWSGGVALAVVHVFVLGWLGQMMLGALIQFVPVLCARPLVLPGLALPALILGSAGVLMLAVGFLSLDGWPTAGLLTFAPFVLALAFAIVGAMLAWTLIAARDLRQPGSRLVLLALVALAAVWTTGALMALTLRGFDVAPGILPQLLPLHILLGAGGWLTLAAMGVSHKLFAMFLLAPEPDGALPRAIFLVAVIAVAATLGTAPPMLVAIPAMLTVALYLVQMQRLWRSRRRPRPEVNMRWSRAALGFLGLCTLLIPPAIRLGGHWAEAAVFAALAGWLSTLTLAQMVRIVSFLTWIQVFAPRIGRQTVPMVDDLTDARRSGRWLALWSAGVLGGTLSLIAGSAGCFRLALIAMLIAALGLCHEVIAIRRLRHLPAPMRPATLPPLVLPVPFRSPDHDHTRPAGA</sequence>
<feature type="transmembrane region" description="Helical" evidence="1">
    <location>
        <begin position="357"/>
        <end position="376"/>
    </location>
</feature>
<organism evidence="2 3">
    <name type="scientific">Paracoccus alcaliphilus</name>
    <dbReference type="NCBI Taxonomy" id="34002"/>
    <lineage>
        <taxon>Bacteria</taxon>
        <taxon>Pseudomonadati</taxon>
        <taxon>Pseudomonadota</taxon>
        <taxon>Alphaproteobacteria</taxon>
        <taxon>Rhodobacterales</taxon>
        <taxon>Paracoccaceae</taxon>
        <taxon>Paracoccus</taxon>
    </lineage>
</organism>
<dbReference type="AlphaFoldDB" id="A0A1H8FW54"/>
<feature type="transmembrane region" description="Helical" evidence="1">
    <location>
        <begin position="41"/>
        <end position="63"/>
    </location>
</feature>
<keyword evidence="1" id="KW-0812">Transmembrane</keyword>
<feature type="transmembrane region" description="Helical" evidence="1">
    <location>
        <begin position="305"/>
        <end position="336"/>
    </location>
</feature>
<reference evidence="2 3" key="1">
    <citation type="submission" date="2016-10" db="EMBL/GenBank/DDBJ databases">
        <authorList>
            <person name="de Groot N.N."/>
        </authorList>
    </citation>
    <scope>NUCLEOTIDE SEQUENCE [LARGE SCALE GENOMIC DNA]</scope>
    <source>
        <strain evidence="2 3">DSM 8512</strain>
    </source>
</reference>
<feature type="transmembrane region" description="Helical" evidence="1">
    <location>
        <begin position="186"/>
        <end position="206"/>
    </location>
</feature>
<dbReference type="Proteomes" id="UP000199054">
    <property type="component" value="Unassembled WGS sequence"/>
</dbReference>
<accession>A0A1H8FW54</accession>
<dbReference type="EMBL" id="FODE01000005">
    <property type="protein sequence ID" value="SEN35956.1"/>
    <property type="molecule type" value="Genomic_DNA"/>
</dbReference>
<name>A0A1H8FW54_9RHOB</name>
<keyword evidence="3" id="KW-1185">Reference proteome</keyword>
<evidence type="ECO:0000313" key="2">
    <source>
        <dbReference type="EMBL" id="SEN35956.1"/>
    </source>
</evidence>
<dbReference type="OrthoDB" id="5245199at2"/>
<feature type="transmembrane region" description="Helical" evidence="1">
    <location>
        <begin position="241"/>
        <end position="258"/>
    </location>
</feature>
<feature type="transmembrane region" description="Helical" evidence="1">
    <location>
        <begin position="113"/>
        <end position="134"/>
    </location>
</feature>
<evidence type="ECO:0008006" key="4">
    <source>
        <dbReference type="Google" id="ProtNLM"/>
    </source>
</evidence>
<keyword evidence="1" id="KW-0472">Membrane</keyword>
<dbReference type="RefSeq" id="WP_090610813.1">
    <property type="nucleotide sequence ID" value="NZ_CP067125.1"/>
</dbReference>
<evidence type="ECO:0000256" key="1">
    <source>
        <dbReference type="SAM" id="Phobius"/>
    </source>
</evidence>
<feature type="transmembrane region" description="Helical" evidence="1">
    <location>
        <begin position="75"/>
        <end position="101"/>
    </location>
</feature>
<feature type="transmembrane region" description="Helical" evidence="1">
    <location>
        <begin position="382"/>
        <end position="403"/>
    </location>
</feature>
<protein>
    <recommendedName>
        <fullName evidence="4">Transmembrane protein</fullName>
    </recommendedName>
</protein>
<keyword evidence="1" id="KW-1133">Transmembrane helix</keyword>
<proteinExistence type="predicted"/>
<feature type="transmembrane region" description="Helical" evidence="1">
    <location>
        <begin position="146"/>
        <end position="166"/>
    </location>
</feature>
<feature type="transmembrane region" description="Helical" evidence="1">
    <location>
        <begin position="279"/>
        <end position="299"/>
    </location>
</feature>
<dbReference type="STRING" id="34002.SAMN04489859_100541"/>
<gene>
    <name evidence="2" type="ORF">SAMN04489859_100541</name>
</gene>